<comment type="caution">
    <text evidence="2">The sequence shown here is derived from an EMBL/GenBank/DDBJ whole genome shotgun (WGS) entry which is preliminary data.</text>
</comment>
<sequence length="877" mass="94819">MSLVGCGESVVTTASDEPDPVVVDIPVAFIERSIPVDENSAPVTLDLREPAQFIPGAALFIKSRAVASAPAVNITDRAFVDGEVSSELTAETRPQYDVKDIDVSYDGTRLIFAMRAPALENADESEQPTWNIWEYDRINDDLRRIIASDIVAEAGQDTAPTYLPDGRIVFSSTRQRTNQAILLDEGKPQYAGLDESRRTHASVLHIMDANGADIQQISFNQSHDLDPQVQPDGSILFTRWDQAGGDRGMHLYRVNPDGSGLAIVYGRHSHMDGDGEQHFVGSRITPDGQILVSARPYQRATLGGNYALLNTTDYVDTFTPVADAESLSGPAQTPALFESIDTAVAISPGGYVASVYPLWDGSGRQLFSWSQCRVYGEAPTDGSERPVLPCTPERLAEENVEPAPALYGLWMYQPDSGTQQVVVPPVEGVAYTEFVSMETRPFPDSYAGPAEYDAQLADAQRGTLHIRSVYDMGGEDTSPAGLATLANPALTAPDMRPVRFIRIEKGVSQPDEDVLELDNDAFGPNRRLGMREIIGYAELEPDGSVMVDVPANIPLAFSLTDSRGKRVLPRHDNWLQVAPGEVKTCHGCHTSDSTVPHGRPDAEYPSINAGAATTGGAFPGANPALFTDLGDTMAQTRRRVLGAQPASADMQFTDVWSDPAVTTPAADFSISYAELNTALPVTQSCAQTWTPTCRSVINYPTHIQPLFTQPREQLDDDDNVLAVHTCVACHAPVDANGDAQVPAAQLDLSDAPSTDNPEHLTGYRELLFNDNAQEVVEGVLRDVRETVRDDNGDIVFERDEDGELILDAEGNPIPVTEPVPVPAVARAGSASQSAALFNALESGTHAGWMSAAELKLLAEWLDVGGQYYNNPFDSVQE</sequence>
<accession>A0ABT2VSE7</accession>
<dbReference type="Gene3D" id="2.120.10.30">
    <property type="entry name" value="TolB, C-terminal domain"/>
    <property type="match status" value="1"/>
</dbReference>
<dbReference type="InterPro" id="IPR011042">
    <property type="entry name" value="6-blade_b-propeller_TolB-like"/>
</dbReference>
<name>A0ABT2VSE7_9ALTE</name>
<proteinExistence type="predicted"/>
<dbReference type="Pfam" id="PF18582">
    <property type="entry name" value="HZS_alpha"/>
    <property type="match status" value="1"/>
</dbReference>
<keyword evidence="3" id="KW-1185">Reference proteome</keyword>
<dbReference type="SUPFAM" id="SSF82171">
    <property type="entry name" value="DPP6 N-terminal domain-like"/>
    <property type="match status" value="1"/>
</dbReference>
<dbReference type="Pfam" id="PF07676">
    <property type="entry name" value="PD40"/>
    <property type="match status" value="1"/>
</dbReference>
<reference evidence="3" key="1">
    <citation type="submission" date="2023-07" db="EMBL/GenBank/DDBJ databases">
        <title>Study on multiphase classification of strain Alteromonas salexigens isolated from the Yellow Sea.</title>
        <authorList>
            <person name="Sun L."/>
        </authorList>
    </citation>
    <scope>NUCLEOTIDE SEQUENCE [LARGE SCALE GENOMIC DNA]</scope>
    <source>
        <strain evidence="3">ASW11-19</strain>
    </source>
</reference>
<dbReference type="Proteomes" id="UP001209257">
    <property type="component" value="Unassembled WGS sequence"/>
</dbReference>
<dbReference type="InterPro" id="IPR011659">
    <property type="entry name" value="WD40"/>
</dbReference>
<dbReference type="InterPro" id="IPR040698">
    <property type="entry name" value="HZS_alpha_mid"/>
</dbReference>
<evidence type="ECO:0000313" key="2">
    <source>
        <dbReference type="EMBL" id="MCU7556065.1"/>
    </source>
</evidence>
<feature type="domain" description="Hydrazine synthase alpha subunit middle" evidence="1">
    <location>
        <begin position="509"/>
        <end position="589"/>
    </location>
</feature>
<dbReference type="RefSeq" id="WP_262996356.1">
    <property type="nucleotide sequence ID" value="NZ_JAOTJC010000016.1"/>
</dbReference>
<evidence type="ECO:0000313" key="3">
    <source>
        <dbReference type="Proteomes" id="UP001209257"/>
    </source>
</evidence>
<organism evidence="2 3">
    <name type="scientific">Alteromonas salexigens</name>
    <dbReference type="NCBI Taxonomy" id="2982530"/>
    <lineage>
        <taxon>Bacteria</taxon>
        <taxon>Pseudomonadati</taxon>
        <taxon>Pseudomonadota</taxon>
        <taxon>Gammaproteobacteria</taxon>
        <taxon>Alteromonadales</taxon>
        <taxon>Alteromonadaceae</taxon>
        <taxon>Alteromonas/Salinimonas group</taxon>
        <taxon>Alteromonas</taxon>
    </lineage>
</organism>
<dbReference type="EMBL" id="JAOTJC010000016">
    <property type="protein sequence ID" value="MCU7556065.1"/>
    <property type="molecule type" value="Genomic_DNA"/>
</dbReference>
<evidence type="ECO:0000259" key="1">
    <source>
        <dbReference type="Pfam" id="PF18582"/>
    </source>
</evidence>
<gene>
    <name evidence="2" type="ORF">OCL06_15850</name>
</gene>
<protein>
    <recommendedName>
        <fullName evidence="1">Hydrazine synthase alpha subunit middle domain-containing protein</fullName>
    </recommendedName>
</protein>